<reference evidence="8 10" key="1">
    <citation type="journal article" date="2022" name="bioRxiv">
        <title>Prophages regulate Shewanella fidelis 3313 motility and biofilm formation: implications for gut colonization dynamics in Ciona robusta.</title>
        <authorList>
            <person name="Natarajan O."/>
            <person name="Gibboney S.L."/>
            <person name="Young M.N."/>
            <person name="Lim S.J."/>
            <person name="Pluta N."/>
            <person name="Atkinson C.G."/>
            <person name="Leigh B.A."/>
            <person name="Liberti A."/>
            <person name="Kees E.D."/>
            <person name="Breitbart M."/>
            <person name="Gralnick J.A."/>
            <person name="Dishaw L.J."/>
        </authorList>
    </citation>
    <scope>NUCLEOTIDE SEQUENCE [LARGE SCALE GENOMIC DNA]</scope>
    <source>
        <strain evidence="8 10">JG4066</strain>
    </source>
</reference>
<dbReference type="EMBL" id="JAPMLE010000001">
    <property type="protein sequence ID" value="MDR8525612.1"/>
    <property type="molecule type" value="Genomic_DNA"/>
</dbReference>
<dbReference type="CDD" id="cd06662">
    <property type="entry name" value="SURF1"/>
    <property type="match status" value="1"/>
</dbReference>
<evidence type="ECO:0000256" key="6">
    <source>
        <dbReference type="RuleBase" id="RU363076"/>
    </source>
</evidence>
<keyword evidence="5 6" id="KW-0472">Membrane</keyword>
<dbReference type="AlphaFoldDB" id="A0AAW8NS61"/>
<keyword evidence="4 6" id="KW-1133">Transmembrane helix</keyword>
<comment type="subcellular location">
    <subcellularLocation>
        <location evidence="6">Cell membrane</location>
        <topology evidence="6">Multi-pass membrane protein</topology>
    </subcellularLocation>
    <subcellularLocation>
        <location evidence="1">Membrane</location>
    </subcellularLocation>
</comment>
<accession>A0AAW8NS61</accession>
<dbReference type="GO" id="GO:0005886">
    <property type="term" value="C:plasma membrane"/>
    <property type="evidence" value="ECO:0007669"/>
    <property type="project" value="UniProtKB-SubCell"/>
</dbReference>
<keyword evidence="10" id="KW-1185">Reference proteome</keyword>
<feature type="transmembrane region" description="Helical" evidence="6">
    <location>
        <begin position="12"/>
        <end position="32"/>
    </location>
</feature>
<dbReference type="PANTHER" id="PTHR23427:SF2">
    <property type="entry name" value="SURFEIT LOCUS PROTEIN 1"/>
    <property type="match status" value="1"/>
</dbReference>
<organism evidence="7 9">
    <name type="scientific">Shewanella fidelis</name>
    <dbReference type="NCBI Taxonomy" id="173509"/>
    <lineage>
        <taxon>Bacteria</taxon>
        <taxon>Pseudomonadati</taxon>
        <taxon>Pseudomonadota</taxon>
        <taxon>Gammaproteobacteria</taxon>
        <taxon>Alteromonadales</taxon>
        <taxon>Shewanellaceae</taxon>
        <taxon>Shewanella</taxon>
    </lineage>
</organism>
<keyword evidence="3 6" id="KW-0812">Transmembrane</keyword>
<gene>
    <name evidence="7" type="ORF">OS133_18515</name>
    <name evidence="8" type="ORF">OS134_14835</name>
</gene>
<dbReference type="Proteomes" id="UP001271263">
    <property type="component" value="Unassembled WGS sequence"/>
</dbReference>
<dbReference type="PROSITE" id="PS50895">
    <property type="entry name" value="SURF1"/>
    <property type="match status" value="1"/>
</dbReference>
<evidence type="ECO:0000313" key="8">
    <source>
        <dbReference type="EMBL" id="MDW4825343.1"/>
    </source>
</evidence>
<dbReference type="RefSeq" id="WP_310655695.1">
    <property type="nucleotide sequence ID" value="NZ_JAPMLA010000004.1"/>
</dbReference>
<dbReference type="InterPro" id="IPR045214">
    <property type="entry name" value="Surf1/Surf4"/>
</dbReference>
<dbReference type="InterPro" id="IPR002994">
    <property type="entry name" value="Surf1/Shy1"/>
</dbReference>
<evidence type="ECO:0000313" key="7">
    <source>
        <dbReference type="EMBL" id="MDR8525612.1"/>
    </source>
</evidence>
<comment type="caution">
    <text evidence="7">The sequence shown here is derived from an EMBL/GenBank/DDBJ whole genome shotgun (WGS) entry which is preliminary data.</text>
</comment>
<evidence type="ECO:0000256" key="3">
    <source>
        <dbReference type="ARBA" id="ARBA00022692"/>
    </source>
</evidence>
<evidence type="ECO:0000313" key="9">
    <source>
        <dbReference type="Proteomes" id="UP001259340"/>
    </source>
</evidence>
<evidence type="ECO:0000313" key="10">
    <source>
        <dbReference type="Proteomes" id="UP001271263"/>
    </source>
</evidence>
<dbReference type="EMBL" id="JAPMLD010000006">
    <property type="protein sequence ID" value="MDW4825343.1"/>
    <property type="molecule type" value="Genomic_DNA"/>
</dbReference>
<dbReference type="Pfam" id="PF02104">
    <property type="entry name" value="SURF1"/>
    <property type="match status" value="1"/>
</dbReference>
<evidence type="ECO:0000256" key="2">
    <source>
        <dbReference type="ARBA" id="ARBA00007165"/>
    </source>
</evidence>
<comment type="similarity">
    <text evidence="2 6">Belongs to the SURF1 family.</text>
</comment>
<reference evidence="7" key="2">
    <citation type="submission" date="2022-11" db="EMBL/GenBank/DDBJ databases">
        <title>Prophages regulate Shewanella fidelis motility and biofilm formation: implications for gut colonization dynamics in Ciona robusta.</title>
        <authorList>
            <person name="Natarajan O."/>
            <person name="Gibboney S.L."/>
            <person name="Young M.N."/>
            <person name="Lim S.J."/>
            <person name="Pluta N."/>
            <person name="Atkinson C.G.F."/>
            <person name="Leigh B.A."/>
            <person name="Liberti A."/>
            <person name="Kees E."/>
            <person name="Breitbart M."/>
            <person name="Gralnick J."/>
            <person name="Dishaw L.J."/>
        </authorList>
    </citation>
    <scope>NUCLEOTIDE SEQUENCE</scope>
    <source>
        <strain evidence="7">3313</strain>
    </source>
</reference>
<evidence type="ECO:0000256" key="4">
    <source>
        <dbReference type="ARBA" id="ARBA00022989"/>
    </source>
</evidence>
<sequence length="258" mass="29311">MALPRVKIKLAWLFIVLVTVIVFSTLVKLGFWQLERAQFKAQWQQELNNRQSSSVLSYDELLKLATDEPATGFKLQVMVTPQSEQIFLLDNQIYNGQVGYLAYQALTVNENTPWLLVELGFIAASLDRSQLPEVQTIMQPLLLQGRVYQKQLNPMSSELMAEEGQPTRIQNLNLPQLAQLVGQPLAPAVLQPNNLNNPYPHPWQPIPLSSQKHHGYAVQWFSMALVFAVLMGYLVLRKLKKTETEHSHKPIANNSETL</sequence>
<name>A0AAW8NS61_9GAMM</name>
<keyword evidence="6" id="KW-1003">Cell membrane</keyword>
<evidence type="ECO:0000256" key="1">
    <source>
        <dbReference type="ARBA" id="ARBA00004370"/>
    </source>
</evidence>
<feature type="transmembrane region" description="Helical" evidence="6">
    <location>
        <begin position="217"/>
        <end position="236"/>
    </location>
</feature>
<evidence type="ECO:0000256" key="5">
    <source>
        <dbReference type="ARBA" id="ARBA00023136"/>
    </source>
</evidence>
<protein>
    <recommendedName>
        <fullName evidence="6">SURF1-like protein</fullName>
    </recommendedName>
</protein>
<dbReference type="Proteomes" id="UP001259340">
    <property type="component" value="Unassembled WGS sequence"/>
</dbReference>
<dbReference type="PANTHER" id="PTHR23427">
    <property type="entry name" value="SURFEIT LOCUS PROTEIN"/>
    <property type="match status" value="1"/>
</dbReference>
<proteinExistence type="inferred from homology"/>